<dbReference type="eggNOG" id="ENOG502ZAHQ">
    <property type="taxonomic scope" value="Bacteria"/>
</dbReference>
<dbReference type="HOGENOM" id="CLU_036803_1_0_3"/>
<keyword evidence="1" id="KW-0175">Coiled coil</keyword>
<dbReference type="Proteomes" id="UP000010478">
    <property type="component" value="Chromosome"/>
</dbReference>
<feature type="coiled-coil region" evidence="1">
    <location>
        <begin position="392"/>
        <end position="421"/>
    </location>
</feature>
<keyword evidence="4" id="KW-1185">Reference proteome</keyword>
<evidence type="ECO:0000313" key="4">
    <source>
        <dbReference type="Proteomes" id="UP000010478"/>
    </source>
</evidence>
<keyword evidence="2" id="KW-0812">Transmembrane</keyword>
<evidence type="ECO:0000313" key="3">
    <source>
        <dbReference type="EMBL" id="AFZ09264.1"/>
    </source>
</evidence>
<dbReference type="AlphaFoldDB" id="K9VNY2"/>
<gene>
    <name evidence="3" type="ORF">Osc7112_4998</name>
</gene>
<dbReference type="RefSeq" id="WP_015178490.1">
    <property type="nucleotide sequence ID" value="NC_019729.1"/>
</dbReference>
<feature type="transmembrane region" description="Helical" evidence="2">
    <location>
        <begin position="422"/>
        <end position="443"/>
    </location>
</feature>
<evidence type="ECO:0000256" key="2">
    <source>
        <dbReference type="SAM" id="Phobius"/>
    </source>
</evidence>
<evidence type="ECO:0000256" key="1">
    <source>
        <dbReference type="SAM" id="Coils"/>
    </source>
</evidence>
<keyword evidence="2" id="KW-0472">Membrane</keyword>
<reference evidence="3 4" key="1">
    <citation type="submission" date="2012-05" db="EMBL/GenBank/DDBJ databases">
        <title>Finished chromosome of genome of Oscillatoria sp. PCC 7112.</title>
        <authorList>
            <consortium name="US DOE Joint Genome Institute"/>
            <person name="Gugger M."/>
            <person name="Coursin T."/>
            <person name="Rippka R."/>
            <person name="Tandeau De Marsac N."/>
            <person name="Huntemann M."/>
            <person name="Wei C.-L."/>
            <person name="Han J."/>
            <person name="Detter J.C."/>
            <person name="Han C."/>
            <person name="Tapia R."/>
            <person name="Davenport K."/>
            <person name="Daligault H."/>
            <person name="Erkkila T."/>
            <person name="Gu W."/>
            <person name="Munk A.C.C."/>
            <person name="Teshima H."/>
            <person name="Xu Y."/>
            <person name="Chain P."/>
            <person name="Chen A."/>
            <person name="Krypides N."/>
            <person name="Mavromatis K."/>
            <person name="Markowitz V."/>
            <person name="Szeto E."/>
            <person name="Ivanova N."/>
            <person name="Mikhailova N."/>
            <person name="Ovchinnikova G."/>
            <person name="Pagani I."/>
            <person name="Pati A."/>
            <person name="Goodwin L."/>
            <person name="Peters L."/>
            <person name="Pitluck S."/>
            <person name="Woyke T."/>
            <person name="Kerfeld C."/>
        </authorList>
    </citation>
    <scope>NUCLEOTIDE SEQUENCE [LARGE SCALE GENOMIC DNA]</scope>
    <source>
        <strain evidence="3 4">PCC 7112</strain>
    </source>
</reference>
<dbReference type="PATRIC" id="fig|179408.3.peg.6213"/>
<accession>K9VNY2</accession>
<keyword evidence="2" id="KW-1133">Transmembrane helix</keyword>
<feature type="transmembrane region" description="Helical" evidence="2">
    <location>
        <begin position="463"/>
        <end position="486"/>
    </location>
</feature>
<dbReference type="EMBL" id="CP003614">
    <property type="protein sequence ID" value="AFZ09264.1"/>
    <property type="molecule type" value="Genomic_DNA"/>
</dbReference>
<protein>
    <submittedName>
        <fullName evidence="3">Uncharacterized protein</fullName>
    </submittedName>
</protein>
<organism evidence="3 4">
    <name type="scientific">Phormidium nigroviride PCC 7112</name>
    <dbReference type="NCBI Taxonomy" id="179408"/>
    <lineage>
        <taxon>Bacteria</taxon>
        <taxon>Bacillati</taxon>
        <taxon>Cyanobacteriota</taxon>
        <taxon>Cyanophyceae</taxon>
        <taxon>Oscillatoriophycideae</taxon>
        <taxon>Oscillatoriales</taxon>
        <taxon>Oscillatoriaceae</taxon>
        <taxon>Phormidium</taxon>
    </lineage>
</organism>
<sequence>MTEPPQIKNPSITLYPFHLRDDSDEGYGQVARNAQSLWENLADNVGKEFNINELKSLRDKLICYKDGLYYPDGEQENLTNGKLLIPDGGKTLKFPQIIQPDHHKLDGSIYALRIHDTYTADLTFYYQNATIKVADLTRLNPQGCLLPNAIQPSLGQTLLLYAEPAVYDTYRKLADESVKAFVQDKQPSQVEFRAEGKLFGSPIFEYDSREDDATKRCHFLVWLQENSQTLKFATPTFNSYLMNLLCSRAKIVFVYGEARKKYRKAQQIVSELEKKLPEFSQIEREQDRQVKLQKLKQLLAEIRIKMFDCTQQVRYLQEDRNTIDTNAENYGDALTKIKGLSIPGDNLDFLKKFLDLAENKYQRQIEIDFNYLIASQDLFQQSISTVRGMVEIEQVELDREQMELYKQKEEEEKKRDRQLENIIFFVGTAIGGGQIFSAAYPLIKDKPIKWQPDFSLPLHPFAATILWSLLFGLLFGLLMLGIAVWVRKTFLR</sequence>
<dbReference type="OrthoDB" id="448901at2"/>
<dbReference type="KEGG" id="oni:Osc7112_4998"/>
<proteinExistence type="predicted"/>
<name>K9VNY2_9CYAN</name>